<name>A0A072P2S3_SCHAZ</name>
<reference evidence="1 2" key="1">
    <citation type="submission" date="2014-04" db="EMBL/GenBank/DDBJ databases">
        <title>Draft genome sequence of Bacillus azotoformans MEV2011, a (co-) denitrifying strain unable to grow in the presence of oxygen.</title>
        <authorList>
            <person name="Nielsen M."/>
            <person name="Schreiber L."/>
            <person name="Finster K."/>
            <person name="Schramm A."/>
        </authorList>
    </citation>
    <scope>NUCLEOTIDE SEQUENCE [LARGE SCALE GENOMIC DNA]</scope>
    <source>
        <strain evidence="1 2">MEV2011</strain>
    </source>
</reference>
<dbReference type="AlphaFoldDB" id="A0A072P2S3"/>
<gene>
    <name evidence="1" type="ORF">M670_00801</name>
</gene>
<evidence type="ECO:0000313" key="1">
    <source>
        <dbReference type="EMBL" id="KEF39780.1"/>
    </source>
</evidence>
<proteinExistence type="predicted"/>
<dbReference type="RefSeq" id="WP_035193473.1">
    <property type="nucleotide sequence ID" value="NZ_JJRY01000002.1"/>
</dbReference>
<organism evidence="1 2">
    <name type="scientific">Schinkia azotoformans MEV2011</name>
    <dbReference type="NCBI Taxonomy" id="1348973"/>
    <lineage>
        <taxon>Bacteria</taxon>
        <taxon>Bacillati</taxon>
        <taxon>Bacillota</taxon>
        <taxon>Bacilli</taxon>
        <taxon>Bacillales</taxon>
        <taxon>Bacillaceae</taxon>
        <taxon>Calidifontibacillus/Schinkia group</taxon>
        <taxon>Schinkia</taxon>
    </lineage>
</organism>
<comment type="caution">
    <text evidence="1">The sequence shown here is derived from an EMBL/GenBank/DDBJ whole genome shotgun (WGS) entry which is preliminary data.</text>
</comment>
<dbReference type="OrthoDB" id="2913345at2"/>
<dbReference type="PATRIC" id="fig|1348973.3.peg.773"/>
<dbReference type="Proteomes" id="UP000027936">
    <property type="component" value="Unassembled WGS sequence"/>
</dbReference>
<protein>
    <submittedName>
        <fullName evidence="1">Uncharacterized protein</fullName>
    </submittedName>
</protein>
<dbReference type="EMBL" id="JJRY01000002">
    <property type="protein sequence ID" value="KEF39780.1"/>
    <property type="molecule type" value="Genomic_DNA"/>
</dbReference>
<evidence type="ECO:0000313" key="2">
    <source>
        <dbReference type="Proteomes" id="UP000027936"/>
    </source>
</evidence>
<sequence>MNTSKSLDKISRKFNEATVHAFELLNQSIKVRTFFVGRTTEESFSILKVFNQEDGCLIEENKTVPLQKSY</sequence>
<accession>A0A072P2S3</accession>